<evidence type="ECO:0000313" key="2">
    <source>
        <dbReference type="Proteomes" id="UP000784294"/>
    </source>
</evidence>
<sequence length="162" mass="18537">MDESNQGLTGGFVYIDDILVASYDTNQCKQHLQSVFGVDSLTFLRYRIDAHCMLQRDDFHLVTDVFDRAVNRGLYRVADGNPQSLAFYSLKLTPTGQRLSDELISEMLHWMLIGRQVFPTRILRNVKGADNIVTYILFNIDSFPVVVDARIGYQAMAEEQEH</sequence>
<evidence type="ECO:0000313" key="1">
    <source>
        <dbReference type="EMBL" id="VEL16329.1"/>
    </source>
</evidence>
<organism evidence="1 2">
    <name type="scientific">Protopolystoma xenopodis</name>
    <dbReference type="NCBI Taxonomy" id="117903"/>
    <lineage>
        <taxon>Eukaryota</taxon>
        <taxon>Metazoa</taxon>
        <taxon>Spiralia</taxon>
        <taxon>Lophotrochozoa</taxon>
        <taxon>Platyhelminthes</taxon>
        <taxon>Monogenea</taxon>
        <taxon>Polyopisthocotylea</taxon>
        <taxon>Polystomatidea</taxon>
        <taxon>Polystomatidae</taxon>
        <taxon>Protopolystoma</taxon>
    </lineage>
</organism>
<proteinExistence type="predicted"/>
<dbReference type="InterPro" id="IPR043502">
    <property type="entry name" value="DNA/RNA_pol_sf"/>
</dbReference>
<protein>
    <submittedName>
        <fullName evidence="1">Uncharacterized protein</fullName>
    </submittedName>
</protein>
<name>A0A448WNL7_9PLAT</name>
<dbReference type="AlphaFoldDB" id="A0A448WNL7"/>
<gene>
    <name evidence="1" type="ORF">PXEA_LOCUS9769</name>
</gene>
<comment type="caution">
    <text evidence="1">The sequence shown here is derived from an EMBL/GenBank/DDBJ whole genome shotgun (WGS) entry which is preliminary data.</text>
</comment>
<dbReference type="SUPFAM" id="SSF56672">
    <property type="entry name" value="DNA/RNA polymerases"/>
    <property type="match status" value="1"/>
</dbReference>
<reference evidence="1" key="1">
    <citation type="submission" date="2018-11" db="EMBL/GenBank/DDBJ databases">
        <authorList>
            <consortium name="Pathogen Informatics"/>
        </authorList>
    </citation>
    <scope>NUCLEOTIDE SEQUENCE</scope>
</reference>
<dbReference type="Proteomes" id="UP000784294">
    <property type="component" value="Unassembled WGS sequence"/>
</dbReference>
<keyword evidence="2" id="KW-1185">Reference proteome</keyword>
<accession>A0A448WNL7</accession>
<dbReference type="EMBL" id="CAAALY010028024">
    <property type="protein sequence ID" value="VEL16329.1"/>
    <property type="molecule type" value="Genomic_DNA"/>
</dbReference>